<proteinExistence type="inferred from homology"/>
<dbReference type="GO" id="GO:0005524">
    <property type="term" value="F:ATP binding"/>
    <property type="evidence" value="ECO:0007669"/>
    <property type="project" value="UniProtKB-KW"/>
</dbReference>
<keyword evidence="3" id="KW-0067">ATP-binding</keyword>
<dbReference type="SUPFAM" id="SSF52540">
    <property type="entry name" value="P-loop containing nucleoside triphosphate hydrolases"/>
    <property type="match status" value="1"/>
</dbReference>
<accession>A0A0A9YIP7</accession>
<gene>
    <name evidence="6" type="primary">katna1_1</name>
    <name evidence="7" type="synonym">katna1_0</name>
    <name evidence="6" type="ORF">CM83_57734</name>
    <name evidence="7" type="ORF">CM83_57736</name>
</gene>
<dbReference type="GO" id="GO:0016887">
    <property type="term" value="F:ATP hydrolysis activity"/>
    <property type="evidence" value="ECO:0007669"/>
    <property type="project" value="InterPro"/>
</dbReference>
<dbReference type="Gene3D" id="1.10.8.60">
    <property type="match status" value="1"/>
</dbReference>
<reference evidence="6" key="2">
    <citation type="submission" date="2014-07" db="EMBL/GenBank/DDBJ databases">
        <authorList>
            <person name="Hull J."/>
        </authorList>
    </citation>
    <scope>NUCLEOTIDE SEQUENCE</scope>
</reference>
<evidence type="ECO:0000256" key="1">
    <source>
        <dbReference type="ARBA" id="ARBA00006914"/>
    </source>
</evidence>
<dbReference type="Pfam" id="PF09336">
    <property type="entry name" value="Vps4_C"/>
    <property type="match status" value="1"/>
</dbReference>
<organism evidence="6">
    <name type="scientific">Lygus hesperus</name>
    <name type="common">Western plant bug</name>
    <dbReference type="NCBI Taxonomy" id="30085"/>
    <lineage>
        <taxon>Eukaryota</taxon>
        <taxon>Metazoa</taxon>
        <taxon>Ecdysozoa</taxon>
        <taxon>Arthropoda</taxon>
        <taxon>Hexapoda</taxon>
        <taxon>Insecta</taxon>
        <taxon>Pterygota</taxon>
        <taxon>Neoptera</taxon>
        <taxon>Paraneoptera</taxon>
        <taxon>Hemiptera</taxon>
        <taxon>Heteroptera</taxon>
        <taxon>Panheteroptera</taxon>
        <taxon>Cimicomorpha</taxon>
        <taxon>Miridae</taxon>
        <taxon>Mirini</taxon>
        <taxon>Lygus</taxon>
    </lineage>
</organism>
<feature type="domain" description="ATPase AAA-type core" evidence="4">
    <location>
        <begin position="1"/>
        <end position="62"/>
    </location>
</feature>
<evidence type="ECO:0000256" key="3">
    <source>
        <dbReference type="ARBA" id="ARBA00022840"/>
    </source>
</evidence>
<dbReference type="GO" id="GO:0007033">
    <property type="term" value="P:vacuole organization"/>
    <property type="evidence" value="ECO:0007669"/>
    <property type="project" value="TreeGrafter"/>
</dbReference>
<name>A0A0A9YIP7_LYGHE</name>
<evidence type="ECO:0000259" key="4">
    <source>
        <dbReference type="Pfam" id="PF00004"/>
    </source>
</evidence>
<dbReference type="InterPro" id="IPR050304">
    <property type="entry name" value="MT-severing_AAA_ATPase"/>
</dbReference>
<comment type="similarity">
    <text evidence="1">Belongs to the AAA ATPase family.</text>
</comment>
<reference evidence="6" key="1">
    <citation type="journal article" date="2014" name="PLoS ONE">
        <title>Transcriptome-Based Identification of ABC Transporters in the Western Tarnished Plant Bug Lygus hesperus.</title>
        <authorList>
            <person name="Hull J.J."/>
            <person name="Chaney K."/>
            <person name="Geib S.M."/>
            <person name="Fabrick J.A."/>
            <person name="Brent C.S."/>
            <person name="Walsh D."/>
            <person name="Lavine L.C."/>
        </authorList>
    </citation>
    <scope>NUCLEOTIDE SEQUENCE</scope>
</reference>
<evidence type="ECO:0000259" key="5">
    <source>
        <dbReference type="Pfam" id="PF09336"/>
    </source>
</evidence>
<dbReference type="Gene3D" id="3.40.50.300">
    <property type="entry name" value="P-loop containing nucleotide triphosphate hydrolases"/>
    <property type="match status" value="1"/>
</dbReference>
<dbReference type="InterPro" id="IPR003959">
    <property type="entry name" value="ATPase_AAA_core"/>
</dbReference>
<evidence type="ECO:0000256" key="2">
    <source>
        <dbReference type="ARBA" id="ARBA00022741"/>
    </source>
</evidence>
<dbReference type="GO" id="GO:0016197">
    <property type="term" value="P:endosomal transport"/>
    <property type="evidence" value="ECO:0007669"/>
    <property type="project" value="TreeGrafter"/>
</dbReference>
<protein>
    <submittedName>
        <fullName evidence="6">Katanin p60 ATPase-containing subunit A1</fullName>
    </submittedName>
</protein>
<dbReference type="InterPro" id="IPR015415">
    <property type="entry name" value="Spast_Vps4_C"/>
</dbReference>
<feature type="domain" description="Spastin/Vps4 C-terminal" evidence="5">
    <location>
        <begin position="149"/>
        <end position="184"/>
    </location>
</feature>
<dbReference type="PANTHER" id="PTHR23074:SF72">
    <property type="entry name" value="VACUOLAR PROTEIN SORTING-ASSOCIATED PROTEIN 4B"/>
    <property type="match status" value="1"/>
</dbReference>
<dbReference type="EMBL" id="GBHO01012110">
    <property type="protein sequence ID" value="JAG31494.1"/>
    <property type="molecule type" value="Transcribed_RNA"/>
</dbReference>
<keyword evidence="2" id="KW-0547">Nucleotide-binding</keyword>
<sequence>MCRKRSDSEGDYSRRVKNQMLIEMDNNLNSEKRCILLCATNCPWDLDVAFMRRFQCRVFLPLPDKSARLKILRDQCKGVDTSMSDDEWETIASSSEGYSGADLTNLAMFAIQEPLDGFRYNQPTVSFNQLPQASGTSSIQAPPLGHVKIRDVNFEDFKKALQTTPKSVTSSELGKFHIFMEQSG</sequence>
<dbReference type="InterPro" id="IPR027417">
    <property type="entry name" value="P-loop_NTPase"/>
</dbReference>
<dbReference type="Pfam" id="PF00004">
    <property type="entry name" value="AAA"/>
    <property type="match status" value="1"/>
</dbReference>
<dbReference type="PANTHER" id="PTHR23074">
    <property type="entry name" value="AAA DOMAIN-CONTAINING"/>
    <property type="match status" value="1"/>
</dbReference>
<evidence type="ECO:0000313" key="7">
    <source>
        <dbReference type="EMBL" id="JAG31494.1"/>
    </source>
</evidence>
<dbReference type="AlphaFoldDB" id="A0A0A9YIP7"/>
<evidence type="ECO:0000313" key="6">
    <source>
        <dbReference type="EMBL" id="JAG31491.1"/>
    </source>
</evidence>
<dbReference type="EMBL" id="GBHO01012113">
    <property type="protein sequence ID" value="JAG31491.1"/>
    <property type="molecule type" value="Transcribed_RNA"/>
</dbReference>